<gene>
    <name evidence="2" type="ORF">PXEA_LOCUS29482</name>
</gene>
<protein>
    <submittedName>
        <fullName evidence="2">Uncharacterized protein</fullName>
    </submittedName>
</protein>
<reference evidence="2" key="1">
    <citation type="submission" date="2018-11" db="EMBL/GenBank/DDBJ databases">
        <authorList>
            <consortium name="Pathogen Informatics"/>
        </authorList>
    </citation>
    <scope>NUCLEOTIDE SEQUENCE</scope>
</reference>
<accession>A0A3S5CNT6</accession>
<evidence type="ECO:0000256" key="1">
    <source>
        <dbReference type="SAM" id="Phobius"/>
    </source>
</evidence>
<organism evidence="2 3">
    <name type="scientific">Protopolystoma xenopodis</name>
    <dbReference type="NCBI Taxonomy" id="117903"/>
    <lineage>
        <taxon>Eukaryota</taxon>
        <taxon>Metazoa</taxon>
        <taxon>Spiralia</taxon>
        <taxon>Lophotrochozoa</taxon>
        <taxon>Platyhelminthes</taxon>
        <taxon>Monogenea</taxon>
        <taxon>Polyopisthocotylea</taxon>
        <taxon>Polystomatidea</taxon>
        <taxon>Polystomatidae</taxon>
        <taxon>Protopolystoma</taxon>
    </lineage>
</organism>
<keyword evidence="1" id="KW-0472">Membrane</keyword>
<keyword evidence="1" id="KW-1133">Transmembrane helix</keyword>
<dbReference type="AlphaFoldDB" id="A0A3S5CNT6"/>
<keyword evidence="3" id="KW-1185">Reference proteome</keyword>
<proteinExistence type="predicted"/>
<sequence>MPRYKLVWGSGNDSVERSGNIRPSFGANGAADNALLAPHYSLFPSVALPSDETNVLAPDKRIMADIFAKVRGIAFRNVSLFSFCLTLLSTSCTHHIAIWYL</sequence>
<evidence type="ECO:0000313" key="3">
    <source>
        <dbReference type="Proteomes" id="UP000784294"/>
    </source>
</evidence>
<evidence type="ECO:0000313" key="2">
    <source>
        <dbReference type="EMBL" id="VEL36042.1"/>
    </source>
</evidence>
<dbReference type="EMBL" id="CAAALY010251260">
    <property type="protein sequence ID" value="VEL36042.1"/>
    <property type="molecule type" value="Genomic_DNA"/>
</dbReference>
<dbReference type="Proteomes" id="UP000784294">
    <property type="component" value="Unassembled WGS sequence"/>
</dbReference>
<name>A0A3S5CNT6_9PLAT</name>
<comment type="caution">
    <text evidence="2">The sequence shown here is derived from an EMBL/GenBank/DDBJ whole genome shotgun (WGS) entry which is preliminary data.</text>
</comment>
<feature type="transmembrane region" description="Helical" evidence="1">
    <location>
        <begin position="78"/>
        <end position="100"/>
    </location>
</feature>
<keyword evidence="1" id="KW-0812">Transmembrane</keyword>